<dbReference type="PANTHER" id="PTHR43395:SF1">
    <property type="entry name" value="CHEMOTAXIS PROTEIN CHEA"/>
    <property type="match status" value="1"/>
</dbReference>
<dbReference type="GO" id="GO:0006935">
    <property type="term" value="P:chemotaxis"/>
    <property type="evidence" value="ECO:0007669"/>
    <property type="project" value="InterPro"/>
</dbReference>
<gene>
    <name evidence="11" type="ORF">AMYX_09220</name>
</gene>
<evidence type="ECO:0000256" key="7">
    <source>
        <dbReference type="SAM" id="MobiDB-lite"/>
    </source>
</evidence>
<dbReference type="AlphaFoldDB" id="A0A7I9VID9"/>
<dbReference type="Pfam" id="PF02518">
    <property type="entry name" value="HATPase_c"/>
    <property type="match status" value="1"/>
</dbReference>
<dbReference type="Gene3D" id="3.30.565.10">
    <property type="entry name" value="Histidine kinase-like ATPase, C-terminal domain"/>
    <property type="match status" value="1"/>
</dbReference>
<keyword evidence="5" id="KW-0418">Kinase</keyword>
<name>A0A7I9VID9_9BACT</name>
<comment type="caution">
    <text evidence="11">The sequence shown here is derived from an EMBL/GenBank/DDBJ whole genome shotgun (WGS) entry which is preliminary data.</text>
</comment>
<evidence type="ECO:0000256" key="3">
    <source>
        <dbReference type="ARBA" id="ARBA00022553"/>
    </source>
</evidence>
<evidence type="ECO:0000256" key="5">
    <source>
        <dbReference type="ARBA" id="ARBA00022777"/>
    </source>
</evidence>
<dbReference type="EMBL" id="BJTG01000002">
    <property type="protein sequence ID" value="GEJ56181.1"/>
    <property type="molecule type" value="Genomic_DNA"/>
</dbReference>
<dbReference type="SUPFAM" id="SSF47384">
    <property type="entry name" value="Homodimeric domain of signal transducing histidine kinase"/>
    <property type="match status" value="1"/>
</dbReference>
<organism evidence="11 12">
    <name type="scientific">Anaeromyxobacter diazotrophicus</name>
    <dbReference type="NCBI Taxonomy" id="2590199"/>
    <lineage>
        <taxon>Bacteria</taxon>
        <taxon>Pseudomonadati</taxon>
        <taxon>Myxococcota</taxon>
        <taxon>Myxococcia</taxon>
        <taxon>Myxococcales</taxon>
        <taxon>Cystobacterineae</taxon>
        <taxon>Anaeromyxobacteraceae</taxon>
        <taxon>Anaeromyxobacter</taxon>
    </lineage>
</organism>
<dbReference type="GO" id="GO:0005737">
    <property type="term" value="C:cytoplasm"/>
    <property type="evidence" value="ECO:0007669"/>
    <property type="project" value="InterPro"/>
</dbReference>
<evidence type="ECO:0000259" key="9">
    <source>
        <dbReference type="PROSITE" id="PS50851"/>
    </source>
</evidence>
<evidence type="ECO:0000313" key="11">
    <source>
        <dbReference type="EMBL" id="GEJ56181.1"/>
    </source>
</evidence>
<dbReference type="SUPFAM" id="SSF55874">
    <property type="entry name" value="ATPase domain of HSP90 chaperone/DNA topoisomerase II/histidine kinase"/>
    <property type="match status" value="1"/>
</dbReference>
<dbReference type="InterPro" id="IPR004105">
    <property type="entry name" value="CheA-like_dim"/>
</dbReference>
<dbReference type="Pfam" id="PF01627">
    <property type="entry name" value="Hpt"/>
    <property type="match status" value="1"/>
</dbReference>
<protein>
    <recommendedName>
        <fullName evidence="2">histidine kinase</fullName>
        <ecNumber evidence="2">2.7.13.3</ecNumber>
    </recommendedName>
</protein>
<dbReference type="SMART" id="SM01231">
    <property type="entry name" value="H-kinase_dim"/>
    <property type="match status" value="1"/>
</dbReference>
<dbReference type="Proteomes" id="UP000503640">
    <property type="component" value="Unassembled WGS sequence"/>
</dbReference>
<keyword evidence="3 6" id="KW-0597">Phosphoprotein</keyword>
<dbReference type="InterPro" id="IPR002545">
    <property type="entry name" value="CheW-lke_dom"/>
</dbReference>
<feature type="domain" description="CheW-like" evidence="9">
    <location>
        <begin position="615"/>
        <end position="748"/>
    </location>
</feature>
<feature type="modified residue" description="Phosphohistidine" evidence="6">
    <location>
        <position position="59"/>
    </location>
</feature>
<dbReference type="Gene3D" id="1.20.120.160">
    <property type="entry name" value="HPT domain"/>
    <property type="match status" value="1"/>
</dbReference>
<dbReference type="InterPro" id="IPR008207">
    <property type="entry name" value="Sig_transdc_His_kin_Hpt_dom"/>
</dbReference>
<dbReference type="PROSITE" id="PS50851">
    <property type="entry name" value="CHEW"/>
    <property type="match status" value="1"/>
</dbReference>
<dbReference type="SMART" id="SM00387">
    <property type="entry name" value="HATPase_c"/>
    <property type="match status" value="1"/>
</dbReference>
<evidence type="ECO:0000259" key="10">
    <source>
        <dbReference type="PROSITE" id="PS50894"/>
    </source>
</evidence>
<feature type="compositionally biased region" description="Low complexity" evidence="7">
    <location>
        <begin position="265"/>
        <end position="326"/>
    </location>
</feature>
<proteinExistence type="predicted"/>
<dbReference type="InterPro" id="IPR036890">
    <property type="entry name" value="HATPase_C_sf"/>
</dbReference>
<reference evidence="12" key="1">
    <citation type="journal article" date="2020" name="Appl. Environ. Microbiol.">
        <title>Diazotrophic Anaeromyxobacter Isolates from Soils.</title>
        <authorList>
            <person name="Masuda Y."/>
            <person name="Yamanaka H."/>
            <person name="Xu Z.X."/>
            <person name="Shiratori Y."/>
            <person name="Aono T."/>
            <person name="Amachi S."/>
            <person name="Senoo K."/>
            <person name="Itoh H."/>
        </authorList>
    </citation>
    <scope>NUCLEOTIDE SEQUENCE [LARGE SCALE GENOMIC DNA]</scope>
    <source>
        <strain evidence="12">R267</strain>
    </source>
</reference>
<comment type="catalytic activity">
    <reaction evidence="1">
        <text>ATP + protein L-histidine = ADP + protein N-phospho-L-histidine.</text>
        <dbReference type="EC" id="2.7.13.3"/>
    </reaction>
</comment>
<dbReference type="InterPro" id="IPR037006">
    <property type="entry name" value="CheA-like_homodim_sf"/>
</dbReference>
<evidence type="ECO:0000256" key="4">
    <source>
        <dbReference type="ARBA" id="ARBA00022679"/>
    </source>
</evidence>
<dbReference type="Pfam" id="PF02895">
    <property type="entry name" value="H-kinase_dim"/>
    <property type="match status" value="1"/>
</dbReference>
<dbReference type="SUPFAM" id="SSF50341">
    <property type="entry name" value="CheW-like"/>
    <property type="match status" value="1"/>
</dbReference>
<evidence type="ECO:0000259" key="8">
    <source>
        <dbReference type="PROSITE" id="PS50109"/>
    </source>
</evidence>
<dbReference type="InterPro" id="IPR005467">
    <property type="entry name" value="His_kinase_dom"/>
</dbReference>
<keyword evidence="4" id="KW-0808">Transferase</keyword>
<dbReference type="InterPro" id="IPR036641">
    <property type="entry name" value="HPT_dom_sf"/>
</dbReference>
<dbReference type="CDD" id="cd16916">
    <property type="entry name" value="HATPase_CheA-like"/>
    <property type="match status" value="1"/>
</dbReference>
<dbReference type="PANTHER" id="PTHR43395">
    <property type="entry name" value="SENSOR HISTIDINE KINASE CHEA"/>
    <property type="match status" value="1"/>
</dbReference>
<dbReference type="PROSITE" id="PS50109">
    <property type="entry name" value="HIS_KIN"/>
    <property type="match status" value="1"/>
</dbReference>
<dbReference type="CDD" id="cd00088">
    <property type="entry name" value="HPT"/>
    <property type="match status" value="1"/>
</dbReference>
<dbReference type="PRINTS" id="PR00344">
    <property type="entry name" value="BCTRLSENSOR"/>
</dbReference>
<dbReference type="Pfam" id="PF01584">
    <property type="entry name" value="CheW"/>
    <property type="match status" value="1"/>
</dbReference>
<dbReference type="InterPro" id="IPR003594">
    <property type="entry name" value="HATPase_dom"/>
</dbReference>
<evidence type="ECO:0000256" key="2">
    <source>
        <dbReference type="ARBA" id="ARBA00012438"/>
    </source>
</evidence>
<feature type="region of interest" description="Disordered" evidence="7">
    <location>
        <begin position="254"/>
        <end position="337"/>
    </location>
</feature>
<dbReference type="Gene3D" id="1.10.287.560">
    <property type="entry name" value="Histidine kinase CheA-like, homodimeric domain"/>
    <property type="match status" value="1"/>
</dbReference>
<evidence type="ECO:0000256" key="6">
    <source>
        <dbReference type="PROSITE-ProRule" id="PRU00110"/>
    </source>
</evidence>
<accession>A0A7I9VID9</accession>
<sequence>MGRDAYMADRPSQRALSDFLSEAQEIVEALDKDLLRLEDTRHGQEADPDTLNAVFRAAHSLKGLAAMFGVERMTALAHALEDRLDDLRMGRRPLDAGCLDLLLAAPALFGRIVGEEAAQTPPGAAATLEPAAQLAARLRDAASTEAPAARDPLDALALDPSVRSVLTEYEEHRLRANVEKGAGLYRVKASFDLASFDTGLEDLKKRLKPAGEVISTLPSAEPSEPDAIAFDVLFGSAQPEAAVRAAAAPARAEAIGRRGAGGRSGPTATSTSTTTATSTSTGTANKTATSTANTGAASTSRPAATPASTTIPAATPAPSSALAPRQPAERHAAPAAALAAPAPPGVLEVDASLRSVSQAVRVDIHKLDTLMNLVGELVLVKTSLLGVAERLRAGEDPATVSLELHREGRRLERKLNELQGGILEVRMVPLGQIFDKLTRMVRKLTRDIGKRAELEVRGSEVELDKLIVEELSDPLMHLIRNALDHALEAPEERSRAGKPEVGRIVLSAQQRGNHVVVSVADDGRGIDEERVRQVAVERGLLTAEAAAQLSRRDALNLIFTPGFSTAREVTALSGRGVGMDVVKNNIAALSGIVDLQTEVGRGTRVDITLPVTLAIIRALVVSAAGRTYAVPLNSVLEIVTVDPRELRTVELREVLTLRGATVPLARLSRFLGHDAPAPEGPLFVVVVGLAQERLGLAVDALVGQQDIVVKPLGKALAGVRGIAGATDLGNRKTVLVLDVAALLEEVLHGEALAEAAG</sequence>
<evidence type="ECO:0000313" key="12">
    <source>
        <dbReference type="Proteomes" id="UP000503640"/>
    </source>
</evidence>
<evidence type="ECO:0000256" key="1">
    <source>
        <dbReference type="ARBA" id="ARBA00000085"/>
    </source>
</evidence>
<dbReference type="SUPFAM" id="SSF47226">
    <property type="entry name" value="Histidine-containing phosphotransfer domain, HPT domain"/>
    <property type="match status" value="1"/>
</dbReference>
<dbReference type="SMART" id="SM00260">
    <property type="entry name" value="CheW"/>
    <property type="match status" value="1"/>
</dbReference>
<dbReference type="InterPro" id="IPR036061">
    <property type="entry name" value="CheW-like_dom_sf"/>
</dbReference>
<keyword evidence="12" id="KW-1185">Reference proteome</keyword>
<dbReference type="InterPro" id="IPR004358">
    <property type="entry name" value="Sig_transdc_His_kin-like_C"/>
</dbReference>
<dbReference type="InterPro" id="IPR036097">
    <property type="entry name" value="HisK_dim/P_sf"/>
</dbReference>
<dbReference type="Gene3D" id="2.30.30.40">
    <property type="entry name" value="SH3 Domains"/>
    <property type="match status" value="1"/>
</dbReference>
<dbReference type="PROSITE" id="PS50894">
    <property type="entry name" value="HPT"/>
    <property type="match status" value="1"/>
</dbReference>
<feature type="domain" description="HPt" evidence="10">
    <location>
        <begin position="8"/>
        <end position="116"/>
    </location>
</feature>
<dbReference type="EC" id="2.7.13.3" evidence="2"/>
<dbReference type="GO" id="GO:0000155">
    <property type="term" value="F:phosphorelay sensor kinase activity"/>
    <property type="evidence" value="ECO:0007669"/>
    <property type="project" value="InterPro"/>
</dbReference>
<dbReference type="SMART" id="SM00073">
    <property type="entry name" value="HPT"/>
    <property type="match status" value="1"/>
</dbReference>
<dbReference type="CDD" id="cd00731">
    <property type="entry name" value="CheA_reg"/>
    <property type="match status" value="1"/>
</dbReference>
<feature type="domain" description="Histidine kinase" evidence="8">
    <location>
        <begin position="372"/>
        <end position="613"/>
    </location>
</feature>
<dbReference type="FunFam" id="3.30.565.10:FF:000016">
    <property type="entry name" value="Chemotaxis protein CheA, putative"/>
    <property type="match status" value="1"/>
</dbReference>
<dbReference type="InterPro" id="IPR051315">
    <property type="entry name" value="Bact_Chemotaxis_CheA"/>
</dbReference>